<accession>A0A1X7A856</accession>
<dbReference type="InterPro" id="IPR027417">
    <property type="entry name" value="P-loop_NTPase"/>
</dbReference>
<organism evidence="2 3">
    <name type="scientific">Pseudooceanicola marinus</name>
    <dbReference type="NCBI Taxonomy" id="396013"/>
    <lineage>
        <taxon>Bacteria</taxon>
        <taxon>Pseudomonadati</taxon>
        <taxon>Pseudomonadota</taxon>
        <taxon>Alphaproteobacteria</taxon>
        <taxon>Rhodobacterales</taxon>
        <taxon>Paracoccaceae</taxon>
        <taxon>Pseudooceanicola</taxon>
    </lineage>
</organism>
<dbReference type="AlphaFoldDB" id="A0A1X7A856"/>
<feature type="region of interest" description="Disordered" evidence="1">
    <location>
        <begin position="1"/>
        <end position="39"/>
    </location>
</feature>
<proteinExistence type="predicted"/>
<evidence type="ECO:0000313" key="2">
    <source>
        <dbReference type="EMBL" id="SLN72816.1"/>
    </source>
</evidence>
<evidence type="ECO:0000256" key="1">
    <source>
        <dbReference type="SAM" id="MobiDB-lite"/>
    </source>
</evidence>
<dbReference type="SUPFAM" id="SSF52540">
    <property type="entry name" value="P-loop containing nucleoside triphosphate hydrolases"/>
    <property type="match status" value="1"/>
</dbReference>
<dbReference type="Gene3D" id="3.40.50.300">
    <property type="entry name" value="P-loop containing nucleotide triphosphate hydrolases"/>
    <property type="match status" value="1"/>
</dbReference>
<sequence>MDLTRKGRAGGSEAGRADGMTPARPSGSPAQHWVAPGESAATQAQATLSQAQPAVAVQTAGVVAPEVQPARDGGAGRDLVFIIGRQRSGTTVFRNLLVRAGAMNADEIFHGDLAPKHRFYAYLRDRIAEEARFVHPQTHPTVFRQFVGELRRVAGGRPIALDVKYFGLNLIPAREDVDAQSPFLMRFMREQGAHVVHIVRRNKLRVHVSEQISIATGRWSAEKDHQLLSEKPRLELDPEEVLRVIARLEAQDTRVARMLAAGPGAARLDYEEMFTPEGLFAPAVTELAGRIVAPLPVDSRPGNLKMNPEPLSSLIGNFDAVAAALRGGPHEWMLTGPG</sequence>
<name>A0A1X7A856_9RHOB</name>
<evidence type="ECO:0008006" key="4">
    <source>
        <dbReference type="Google" id="ProtNLM"/>
    </source>
</evidence>
<gene>
    <name evidence="2" type="ORF">PSM7751_03960</name>
</gene>
<keyword evidence="3" id="KW-1185">Reference proteome</keyword>
<reference evidence="2 3" key="1">
    <citation type="submission" date="2017-03" db="EMBL/GenBank/DDBJ databases">
        <authorList>
            <person name="Afonso C.L."/>
            <person name="Miller P.J."/>
            <person name="Scott M.A."/>
            <person name="Spackman E."/>
            <person name="Goraichik I."/>
            <person name="Dimitrov K.M."/>
            <person name="Suarez D.L."/>
            <person name="Swayne D.E."/>
        </authorList>
    </citation>
    <scope>NUCLEOTIDE SEQUENCE [LARGE SCALE GENOMIC DNA]</scope>
    <source>
        <strain evidence="2 3">CECT 7751</strain>
    </source>
</reference>
<dbReference type="Proteomes" id="UP000193963">
    <property type="component" value="Unassembled WGS sequence"/>
</dbReference>
<dbReference type="RefSeq" id="WP_143515659.1">
    <property type="nucleotide sequence ID" value="NZ_PGTC01000008.1"/>
</dbReference>
<protein>
    <recommendedName>
        <fullName evidence="4">Stf0 sulfotransferase</fullName>
    </recommendedName>
</protein>
<evidence type="ECO:0000313" key="3">
    <source>
        <dbReference type="Proteomes" id="UP000193963"/>
    </source>
</evidence>
<dbReference type="EMBL" id="FWFN01000010">
    <property type="protein sequence ID" value="SLN72816.1"/>
    <property type="molecule type" value="Genomic_DNA"/>
</dbReference>